<dbReference type="RefSeq" id="WP_379000658.1">
    <property type="nucleotide sequence ID" value="NZ_JBHSMT010000031.1"/>
</dbReference>
<dbReference type="Proteomes" id="UP001596045">
    <property type="component" value="Unassembled WGS sequence"/>
</dbReference>
<feature type="domain" description="CNP1-like uncharacterised" evidence="1">
    <location>
        <begin position="50"/>
        <end position="183"/>
    </location>
</feature>
<comment type="caution">
    <text evidence="2">The sequence shown here is derived from an EMBL/GenBank/DDBJ whole genome shotgun (WGS) entry which is preliminary data.</text>
</comment>
<dbReference type="Pfam" id="PF08750">
    <property type="entry name" value="CNP1"/>
    <property type="match status" value="1"/>
</dbReference>
<evidence type="ECO:0000313" key="2">
    <source>
        <dbReference type="EMBL" id="MFC5476449.1"/>
    </source>
</evidence>
<reference evidence="3" key="1">
    <citation type="journal article" date="2019" name="Int. J. Syst. Evol. Microbiol.">
        <title>The Global Catalogue of Microorganisms (GCM) 10K type strain sequencing project: providing services to taxonomists for standard genome sequencing and annotation.</title>
        <authorList>
            <consortium name="The Broad Institute Genomics Platform"/>
            <consortium name="The Broad Institute Genome Sequencing Center for Infectious Disease"/>
            <person name="Wu L."/>
            <person name="Ma J."/>
        </authorList>
    </citation>
    <scope>NUCLEOTIDE SEQUENCE [LARGE SCALE GENOMIC DNA]</scope>
    <source>
        <strain evidence="3">JCM 17066</strain>
    </source>
</reference>
<dbReference type="EMBL" id="JBHSMT010000031">
    <property type="protein sequence ID" value="MFC5476449.1"/>
    <property type="molecule type" value="Genomic_DNA"/>
</dbReference>
<proteinExistence type="predicted"/>
<sequence length="192" mass="21147">MFFAPASPSPPRKTALPPMKLSQLFTAGLLLLAINVPAHAGIFDEDFDDDGKSWQEIKKDLPPAPQAANLVQFYVGPTASMTFTIDVNSISSDTDGVVRYTLVSKSQAGAENISYEGIRCQTYEKKLYAFGQKDGSWSRARLSNWQPITELVANRQHAALAKDYLCHDGMAAGKVEEMRARIRENRPIKPGS</sequence>
<gene>
    <name evidence="2" type="ORF">ACFPM8_20985</name>
</gene>
<protein>
    <submittedName>
        <fullName evidence="2">CNP1-like family protein</fullName>
    </submittedName>
</protein>
<organism evidence="2 3">
    <name type="scientific">Paraherbaspirillum soli</name>
    <dbReference type="NCBI Taxonomy" id="631222"/>
    <lineage>
        <taxon>Bacteria</taxon>
        <taxon>Pseudomonadati</taxon>
        <taxon>Pseudomonadota</taxon>
        <taxon>Betaproteobacteria</taxon>
        <taxon>Burkholderiales</taxon>
        <taxon>Oxalobacteraceae</taxon>
        <taxon>Paraherbaspirillum</taxon>
    </lineage>
</organism>
<evidence type="ECO:0000313" key="3">
    <source>
        <dbReference type="Proteomes" id="UP001596045"/>
    </source>
</evidence>
<dbReference type="InterPro" id="IPR014861">
    <property type="entry name" value="CNP1-like_dom"/>
</dbReference>
<keyword evidence="3" id="KW-1185">Reference proteome</keyword>
<name>A0ABW0ME49_9BURK</name>
<evidence type="ECO:0000259" key="1">
    <source>
        <dbReference type="Pfam" id="PF08750"/>
    </source>
</evidence>
<accession>A0ABW0ME49</accession>